<feature type="domain" description="DNA methylase adenine-specific" evidence="8">
    <location>
        <begin position="161"/>
        <end position="462"/>
    </location>
</feature>
<keyword evidence="5" id="KW-0949">S-adenosyl-L-methionine</keyword>
<dbReference type="GO" id="GO:0009307">
    <property type="term" value="P:DNA restriction-modification system"/>
    <property type="evidence" value="ECO:0007669"/>
    <property type="project" value="UniProtKB-KW"/>
</dbReference>
<name>A0A4Z0V3B1_9BACT</name>
<dbReference type="EC" id="2.1.1.72" evidence="2"/>
<dbReference type="Gene3D" id="3.40.50.150">
    <property type="entry name" value="Vaccinia Virus protein VP39"/>
    <property type="match status" value="1"/>
</dbReference>
<evidence type="ECO:0000256" key="5">
    <source>
        <dbReference type="ARBA" id="ARBA00022691"/>
    </source>
</evidence>
<sequence>MTEQELAGMIWNIKEIIRGVYDDTEVENVILPFTLLRRLDCVLQDRYDELYQQYKEFPDEKKDVMLMALMRRNGLTFFNTSGLSLNKLLTQPKMLADNFKTYLDGFTQNVRNILLAFTQEDGENGDISRIYSRLDRNDLLFQVTESFVNNADLHPDSVDNAMMGTIFEIIIRKSKETTNTKAGQFYTPREVVRLLVSLVMHGREAEVNTLGKHFQIYDPCCGTGGMLTEGKRYLQSMTDRTEMKVYLFGQELNEKTYAICKSDLLIKGDLDKDRNIALGDTLANDQFPGEHFGYMLANPPFGVDWKKIEGKVKEDAAKSDGRFSVGLPSTSDGSLLFLLHMISKMDPIGSRIGIVLNGSPLFNGAAGSGWSEIRKMLMDRDLLDAIIALPKNLFYGTDISTYLWILDNNKPARRKGKVLMVDATHPRYARLLQRSLGKKRYEIPDEAIDEIVGIYGDFTDATLPDSDDIKVARLMDIEDFLYTTVTIYRPLRLTYSDIAKKAAEAAKGDKVKKADKEILEHIATITFPDEKINDEEMFAIMREHFGKKLTQGFVKLVRSLGTTDPEAPTVWATPGKPESGFVIAPALTDTETIPMKENIDEYITREVLPFVPDAWRDPSKDKVGCEFPMTRLFYRYTPLRDSSEILADLMALEADTTSALQSLISEAR</sequence>
<keyword evidence="3 10" id="KW-0489">Methyltransferase</keyword>
<accession>A0A4Z0V3B1</accession>
<dbReference type="GO" id="GO:0008170">
    <property type="term" value="F:N-methyltransferase activity"/>
    <property type="evidence" value="ECO:0007669"/>
    <property type="project" value="InterPro"/>
</dbReference>
<comment type="similarity">
    <text evidence="1">Belongs to the N(4)/N(6)-methyltransferase family.</text>
</comment>
<evidence type="ECO:0000256" key="6">
    <source>
        <dbReference type="ARBA" id="ARBA00022747"/>
    </source>
</evidence>
<dbReference type="GeneID" id="82150840"/>
<dbReference type="GO" id="GO:0003677">
    <property type="term" value="F:DNA binding"/>
    <property type="evidence" value="ECO:0007669"/>
    <property type="project" value="InterPro"/>
</dbReference>
<keyword evidence="6" id="KW-0680">Restriction system</keyword>
<evidence type="ECO:0000256" key="3">
    <source>
        <dbReference type="ARBA" id="ARBA00022603"/>
    </source>
</evidence>
<evidence type="ECO:0000259" key="9">
    <source>
        <dbReference type="Pfam" id="PF12161"/>
    </source>
</evidence>
<protein>
    <recommendedName>
        <fullName evidence="2">site-specific DNA-methyltransferase (adenine-specific)</fullName>
        <ecNumber evidence="2">2.1.1.72</ecNumber>
    </recommendedName>
</protein>
<organism evidence="10 11">
    <name type="scientific">Duncaniella freteri</name>
    <dbReference type="NCBI Taxonomy" id="2530391"/>
    <lineage>
        <taxon>Bacteria</taxon>
        <taxon>Pseudomonadati</taxon>
        <taxon>Bacteroidota</taxon>
        <taxon>Bacteroidia</taxon>
        <taxon>Bacteroidales</taxon>
        <taxon>Muribaculaceae</taxon>
        <taxon>Duncaniella</taxon>
    </lineage>
</organism>
<dbReference type="Pfam" id="PF02384">
    <property type="entry name" value="N6_Mtase"/>
    <property type="match status" value="1"/>
</dbReference>
<comment type="caution">
    <text evidence="10">The sequence shown here is derived from an EMBL/GenBank/DDBJ whole genome shotgun (WGS) entry which is preliminary data.</text>
</comment>
<evidence type="ECO:0000313" key="10">
    <source>
        <dbReference type="EMBL" id="TGG36870.1"/>
    </source>
</evidence>
<dbReference type="Proteomes" id="UP000297635">
    <property type="component" value="Unassembled WGS sequence"/>
</dbReference>
<dbReference type="RefSeq" id="WP_135472578.1">
    <property type="nucleotide sequence ID" value="NZ_SJSA01000002.1"/>
</dbReference>
<proteinExistence type="inferred from homology"/>
<evidence type="ECO:0000313" key="11">
    <source>
        <dbReference type="Proteomes" id="UP000297635"/>
    </source>
</evidence>
<dbReference type="InterPro" id="IPR029063">
    <property type="entry name" value="SAM-dependent_MTases_sf"/>
</dbReference>
<dbReference type="AlphaFoldDB" id="A0A4Z0V3B1"/>
<evidence type="ECO:0000259" key="8">
    <source>
        <dbReference type="Pfam" id="PF02384"/>
    </source>
</evidence>
<dbReference type="SUPFAM" id="SSF53335">
    <property type="entry name" value="S-adenosyl-L-methionine-dependent methyltransferases"/>
    <property type="match status" value="1"/>
</dbReference>
<comment type="catalytic activity">
    <reaction evidence="7">
        <text>a 2'-deoxyadenosine in DNA + S-adenosyl-L-methionine = an N(6)-methyl-2'-deoxyadenosine in DNA + S-adenosyl-L-homocysteine + H(+)</text>
        <dbReference type="Rhea" id="RHEA:15197"/>
        <dbReference type="Rhea" id="RHEA-COMP:12418"/>
        <dbReference type="Rhea" id="RHEA-COMP:12419"/>
        <dbReference type="ChEBI" id="CHEBI:15378"/>
        <dbReference type="ChEBI" id="CHEBI:57856"/>
        <dbReference type="ChEBI" id="CHEBI:59789"/>
        <dbReference type="ChEBI" id="CHEBI:90615"/>
        <dbReference type="ChEBI" id="CHEBI:90616"/>
        <dbReference type="EC" id="2.1.1.72"/>
    </reaction>
</comment>
<feature type="domain" description="N6 adenine-specific DNA methyltransferase N-terminal" evidence="9">
    <location>
        <begin position="7"/>
        <end position="147"/>
    </location>
</feature>
<reference evidence="10 11" key="1">
    <citation type="submission" date="2019-02" db="EMBL/GenBank/DDBJ databases">
        <title>Isolation and identification of novel species under the genus Muribaculum.</title>
        <authorList>
            <person name="Miyake S."/>
            <person name="Ding Y."/>
            <person name="Low A."/>
            <person name="Soh M."/>
            <person name="Seedorf H."/>
        </authorList>
    </citation>
    <scope>NUCLEOTIDE SEQUENCE [LARGE SCALE GENOMIC DNA]</scope>
    <source>
        <strain evidence="10 11">TLL-A3</strain>
    </source>
</reference>
<dbReference type="InterPro" id="IPR022749">
    <property type="entry name" value="D12N6_MeTrfase_N"/>
</dbReference>
<dbReference type="Pfam" id="PF12161">
    <property type="entry name" value="HsdM_N"/>
    <property type="match status" value="1"/>
</dbReference>
<evidence type="ECO:0000256" key="2">
    <source>
        <dbReference type="ARBA" id="ARBA00011900"/>
    </source>
</evidence>
<evidence type="ECO:0000256" key="1">
    <source>
        <dbReference type="ARBA" id="ARBA00006594"/>
    </source>
</evidence>
<dbReference type="PANTHER" id="PTHR42933">
    <property type="entry name" value="SLR6095 PROTEIN"/>
    <property type="match status" value="1"/>
</dbReference>
<keyword evidence="4" id="KW-0808">Transferase</keyword>
<evidence type="ECO:0000256" key="7">
    <source>
        <dbReference type="ARBA" id="ARBA00047942"/>
    </source>
</evidence>
<dbReference type="InterPro" id="IPR003356">
    <property type="entry name" value="DNA_methylase_A-5"/>
</dbReference>
<dbReference type="PRINTS" id="PR00507">
    <property type="entry name" value="N12N6MTFRASE"/>
</dbReference>
<evidence type="ECO:0000256" key="4">
    <source>
        <dbReference type="ARBA" id="ARBA00022679"/>
    </source>
</evidence>
<dbReference type="EMBL" id="SJSA01000002">
    <property type="protein sequence ID" value="TGG36870.1"/>
    <property type="molecule type" value="Genomic_DNA"/>
</dbReference>
<dbReference type="GO" id="GO:0009007">
    <property type="term" value="F:site-specific DNA-methyltransferase (adenine-specific) activity"/>
    <property type="evidence" value="ECO:0007669"/>
    <property type="project" value="UniProtKB-EC"/>
</dbReference>
<dbReference type="PANTHER" id="PTHR42933:SF3">
    <property type="entry name" value="TYPE I RESTRICTION ENZYME MJAVIII METHYLASE SUBUNIT"/>
    <property type="match status" value="1"/>
</dbReference>
<gene>
    <name evidence="10" type="ORF">EZ315_13665</name>
</gene>
<dbReference type="Gene3D" id="1.20.1260.30">
    <property type="match status" value="1"/>
</dbReference>
<dbReference type="InterPro" id="IPR051537">
    <property type="entry name" value="DNA_Adenine_Mtase"/>
</dbReference>
<keyword evidence="11" id="KW-1185">Reference proteome</keyword>
<dbReference type="InterPro" id="IPR038333">
    <property type="entry name" value="T1MK-like_N_sf"/>
</dbReference>
<dbReference type="GO" id="GO:0032259">
    <property type="term" value="P:methylation"/>
    <property type="evidence" value="ECO:0007669"/>
    <property type="project" value="UniProtKB-KW"/>
</dbReference>